<gene>
    <name evidence="1" type="ORF">ALO79_200123</name>
</gene>
<evidence type="ECO:0000313" key="1">
    <source>
        <dbReference type="EMBL" id="KPX00114.1"/>
    </source>
</evidence>
<comment type="caution">
    <text evidence="1">The sequence shown here is derived from an EMBL/GenBank/DDBJ whole genome shotgun (WGS) entry which is preliminary data.</text>
</comment>
<dbReference type="AlphaFoldDB" id="A0A0P9NML2"/>
<name>A0A0P9NML2_PSESX</name>
<organism evidence="1 2">
    <name type="scientific">Pseudomonas syringae pv. castaneae</name>
    <dbReference type="NCBI Taxonomy" id="264450"/>
    <lineage>
        <taxon>Bacteria</taxon>
        <taxon>Pseudomonadati</taxon>
        <taxon>Pseudomonadota</taxon>
        <taxon>Gammaproteobacteria</taxon>
        <taxon>Pseudomonadales</taxon>
        <taxon>Pseudomonadaceae</taxon>
        <taxon>Pseudomonas</taxon>
        <taxon>Pseudomonas syringae</taxon>
    </lineage>
</organism>
<dbReference type="EMBL" id="LJQD01000028">
    <property type="protein sequence ID" value="KPX00114.1"/>
    <property type="molecule type" value="Genomic_DNA"/>
</dbReference>
<protein>
    <submittedName>
        <fullName evidence="1">Uncharacterized protein</fullName>
    </submittedName>
</protein>
<dbReference type="Proteomes" id="UP000050381">
    <property type="component" value="Unassembled WGS sequence"/>
</dbReference>
<proteinExistence type="predicted"/>
<reference evidence="1 2" key="1">
    <citation type="submission" date="2015-09" db="EMBL/GenBank/DDBJ databases">
        <title>Genome announcement of multiple Pseudomonas syringae strains.</title>
        <authorList>
            <person name="Thakur S."/>
            <person name="Wang P.W."/>
            <person name="Gong Y."/>
            <person name="Weir B.S."/>
            <person name="Guttman D.S."/>
        </authorList>
    </citation>
    <scope>NUCLEOTIDE SEQUENCE [LARGE SCALE GENOMIC DNA]</scope>
    <source>
        <strain evidence="1 2">ICMP9419</strain>
    </source>
</reference>
<evidence type="ECO:0000313" key="2">
    <source>
        <dbReference type="Proteomes" id="UP000050381"/>
    </source>
</evidence>
<sequence>MDHVAHLIDVGLHGHGGVHHQDHSSAERIGIGGQDRRVVGRCPRGVARVDGGHVEQLHRLAILVKALARVENRQQVELVLRHGAGGRFQGQHLLVILVVLLGLEQHVLGVRRVGQQLFHFTRLTQEHHRRPTGTFGELEHQALFPVADLGSRQPAVAAPVCGSADPHPGAAIDVFALIHIQHRERRQLLAGRGTRFGGKFRPRFAEHSLEQGFLAGHQQWTLTAIGFRRRGRLDRWRFGVLHRRRFRCFHRWFTGRGRVCHRLLGGFAAITG</sequence>
<accession>A0A0P9NML2</accession>